<dbReference type="AlphaFoldDB" id="A0A1T4SME0"/>
<feature type="transmembrane region" description="Helical" evidence="7">
    <location>
        <begin position="152"/>
        <end position="170"/>
    </location>
</feature>
<dbReference type="GO" id="GO:0022857">
    <property type="term" value="F:transmembrane transporter activity"/>
    <property type="evidence" value="ECO:0007669"/>
    <property type="project" value="InterPro"/>
</dbReference>
<evidence type="ECO:0000256" key="5">
    <source>
        <dbReference type="ARBA" id="ARBA00022989"/>
    </source>
</evidence>
<evidence type="ECO:0000256" key="6">
    <source>
        <dbReference type="ARBA" id="ARBA00023136"/>
    </source>
</evidence>
<accession>A0A1T4SME0</accession>
<dbReference type="PANTHER" id="PTHR42770:SF15">
    <property type="entry name" value="GLUTAMATE_GAMMA-AMINOBUTYRATE ANTIPORTER-RELATED"/>
    <property type="match status" value="1"/>
</dbReference>
<dbReference type="Gene3D" id="1.20.1740.10">
    <property type="entry name" value="Amino acid/polyamine transporter I"/>
    <property type="match status" value="1"/>
</dbReference>
<comment type="subcellular location">
    <subcellularLocation>
        <location evidence="1">Cell membrane</location>
        <topology evidence="1">Multi-pass membrane protein</topology>
    </subcellularLocation>
</comment>
<dbReference type="Proteomes" id="UP000191116">
    <property type="component" value="Unassembled WGS sequence"/>
</dbReference>
<gene>
    <name evidence="8" type="primary">gadC_2</name>
    <name evidence="8" type="ORF">CZ814_01653</name>
</gene>
<evidence type="ECO:0000256" key="2">
    <source>
        <dbReference type="ARBA" id="ARBA00022448"/>
    </source>
</evidence>
<keyword evidence="3" id="KW-1003">Cell membrane</keyword>
<protein>
    <submittedName>
        <fullName evidence="8">Putative glutamate/gamma-aminobutyrate antiporter</fullName>
    </submittedName>
</protein>
<name>A0A1T4SME0_9GAMM</name>
<evidence type="ECO:0000256" key="4">
    <source>
        <dbReference type="ARBA" id="ARBA00022692"/>
    </source>
</evidence>
<dbReference type="InterPro" id="IPR050367">
    <property type="entry name" value="APC_superfamily"/>
</dbReference>
<feature type="transmembrane region" description="Helical" evidence="7">
    <location>
        <begin position="223"/>
        <end position="244"/>
    </location>
</feature>
<reference evidence="8 9" key="1">
    <citation type="submission" date="2017-02" db="EMBL/GenBank/DDBJ databases">
        <authorList>
            <person name="Peterson S.W."/>
        </authorList>
    </citation>
    <scope>NUCLEOTIDE SEQUENCE [LARGE SCALE GENOMIC DNA]</scope>
    <source>
        <strain evidence="8 9">CECT 9189</strain>
    </source>
</reference>
<dbReference type="InterPro" id="IPR002293">
    <property type="entry name" value="AA/rel_permease1"/>
</dbReference>
<feature type="transmembrane region" description="Helical" evidence="7">
    <location>
        <begin position="87"/>
        <end position="112"/>
    </location>
</feature>
<feature type="transmembrane region" description="Helical" evidence="7">
    <location>
        <begin position="190"/>
        <end position="211"/>
    </location>
</feature>
<dbReference type="GO" id="GO:0005886">
    <property type="term" value="C:plasma membrane"/>
    <property type="evidence" value="ECO:0007669"/>
    <property type="project" value="UniProtKB-SubCell"/>
</dbReference>
<organism evidence="8 9">
    <name type="scientific">Photobacterium toruni</name>
    <dbReference type="NCBI Taxonomy" id="1935446"/>
    <lineage>
        <taxon>Bacteria</taxon>
        <taxon>Pseudomonadati</taxon>
        <taxon>Pseudomonadota</taxon>
        <taxon>Gammaproteobacteria</taxon>
        <taxon>Vibrionales</taxon>
        <taxon>Vibrionaceae</taxon>
        <taxon>Photobacterium</taxon>
    </lineage>
</organism>
<feature type="transmembrane region" description="Helical" evidence="7">
    <location>
        <begin position="264"/>
        <end position="287"/>
    </location>
</feature>
<dbReference type="PANTHER" id="PTHR42770">
    <property type="entry name" value="AMINO ACID TRANSPORTER-RELATED"/>
    <property type="match status" value="1"/>
</dbReference>
<sequence length="477" mass="51708">MGNLDKKMGPGNIALFCLCAVIVIDTLTASASIGVSSIGWWVITIIVFVIPYGLITSELSTTYPGDGGIYDWVKKAFGYKWAVRTTWFYWINVGLWMPAVYIMFAGMFAEIFYPDLSIWAQIAICIALTWFTILICNLSVDIGVWVTNIGAVLKITVISVLGVGGFIYASKHGVANEFSFHAMLPSFDSGIEFLPALVFNLMGFELVATMTKEMKNVHDMPKAVFLSIGITAFLYVFGTVGILMALPSKEIGLVSGIIDTLKTLFGTSALGLFGVKFIGTLALLTFIGNMVSWTMGASRAAAEAAVEGELPKVVGIISKKHNTPTGANFITGALSTIVIVAYALFAQNSDGLFWSVFAFSSCIFLLPYLFMFPSYIKLRVSEPTVERPFKVPGNLAMQWIISVICFLVIAQAVVLFIFPQIFSGVVDWAYTGPVLVGVIITIGVGEYILHQAIANKAKEALKNIPSTSDSASFDSNN</sequence>
<keyword evidence="6 7" id="KW-0472">Membrane</keyword>
<keyword evidence="2" id="KW-0813">Transport</keyword>
<feature type="transmembrane region" description="Helical" evidence="7">
    <location>
        <begin position="397"/>
        <end position="422"/>
    </location>
</feature>
<feature type="transmembrane region" description="Helical" evidence="7">
    <location>
        <begin position="38"/>
        <end position="55"/>
    </location>
</feature>
<evidence type="ECO:0000256" key="1">
    <source>
        <dbReference type="ARBA" id="ARBA00004651"/>
    </source>
</evidence>
<proteinExistence type="predicted"/>
<evidence type="ECO:0000256" key="3">
    <source>
        <dbReference type="ARBA" id="ARBA00022475"/>
    </source>
</evidence>
<feature type="transmembrane region" description="Helical" evidence="7">
    <location>
        <begin position="326"/>
        <end position="345"/>
    </location>
</feature>
<dbReference type="EMBL" id="FUWP01000006">
    <property type="protein sequence ID" value="SKA29323.1"/>
    <property type="molecule type" value="Genomic_DNA"/>
</dbReference>
<dbReference type="PIRSF" id="PIRSF006060">
    <property type="entry name" value="AA_transporter"/>
    <property type="match status" value="1"/>
</dbReference>
<dbReference type="RefSeq" id="WP_080174501.1">
    <property type="nucleotide sequence ID" value="NZ_AP024854.1"/>
</dbReference>
<evidence type="ECO:0000313" key="8">
    <source>
        <dbReference type="EMBL" id="SKA29323.1"/>
    </source>
</evidence>
<evidence type="ECO:0000256" key="7">
    <source>
        <dbReference type="SAM" id="Phobius"/>
    </source>
</evidence>
<feature type="transmembrane region" description="Helical" evidence="7">
    <location>
        <begin position="12"/>
        <end position="32"/>
    </location>
</feature>
<feature type="transmembrane region" description="Helical" evidence="7">
    <location>
        <begin position="351"/>
        <end position="376"/>
    </location>
</feature>
<feature type="transmembrane region" description="Helical" evidence="7">
    <location>
        <begin position="118"/>
        <end position="140"/>
    </location>
</feature>
<dbReference type="Pfam" id="PF13520">
    <property type="entry name" value="AA_permease_2"/>
    <property type="match status" value="1"/>
</dbReference>
<keyword evidence="5 7" id="KW-1133">Transmembrane helix</keyword>
<keyword evidence="4 7" id="KW-0812">Transmembrane</keyword>
<feature type="transmembrane region" description="Helical" evidence="7">
    <location>
        <begin position="428"/>
        <end position="449"/>
    </location>
</feature>
<evidence type="ECO:0000313" key="9">
    <source>
        <dbReference type="Proteomes" id="UP000191116"/>
    </source>
</evidence>